<comment type="caution">
    <text evidence="2">The sequence shown here is derived from an EMBL/GenBank/DDBJ whole genome shotgun (WGS) entry which is preliminary data.</text>
</comment>
<protein>
    <recommendedName>
        <fullName evidence="4">PadR family transcriptional regulator</fullName>
    </recommendedName>
</protein>
<dbReference type="EMBL" id="RJVO01000002">
    <property type="protein sequence ID" value="ROH92036.1"/>
    <property type="molecule type" value="Genomic_DNA"/>
</dbReference>
<dbReference type="Proteomes" id="UP000282106">
    <property type="component" value="Unassembled WGS sequence"/>
</dbReference>
<dbReference type="AlphaFoldDB" id="A0A3N0VH03"/>
<reference evidence="2 3" key="1">
    <citation type="submission" date="2018-10" db="EMBL/GenBank/DDBJ databases">
        <authorList>
            <person name="Chen W.-M."/>
        </authorList>
    </citation>
    <scope>NUCLEOTIDE SEQUENCE [LARGE SCALE GENOMIC DNA]</scope>
    <source>
        <strain evidence="2 3">THS-13</strain>
    </source>
</reference>
<evidence type="ECO:0000313" key="3">
    <source>
        <dbReference type="Proteomes" id="UP000282106"/>
    </source>
</evidence>
<keyword evidence="3" id="KW-1185">Reference proteome</keyword>
<evidence type="ECO:0000256" key="1">
    <source>
        <dbReference type="SAM" id="MobiDB-lite"/>
    </source>
</evidence>
<evidence type="ECO:0000313" key="2">
    <source>
        <dbReference type="EMBL" id="ROH92036.1"/>
    </source>
</evidence>
<evidence type="ECO:0008006" key="4">
    <source>
        <dbReference type="Google" id="ProtNLM"/>
    </source>
</evidence>
<dbReference type="RefSeq" id="WP_123211079.1">
    <property type="nucleotide sequence ID" value="NZ_RJVO01000002.1"/>
</dbReference>
<accession>A0A3N0VH03</accession>
<dbReference type="InParanoid" id="A0A3N0VH03"/>
<sequence length="134" mass="14507">MNFDAQFLQDAVLNIYARSIYGRSDSPPQPGGSLDLAALREEWASDGLPPELLPAALEGLVTSGSLSQTRADGATQYALTERGLHSLGFARHDTPRSAWQYLKDVAKLSLARARHDAGREPPTDARQPPHSGQD</sequence>
<name>A0A3N0VH03_9GAMM</name>
<feature type="region of interest" description="Disordered" evidence="1">
    <location>
        <begin position="111"/>
        <end position="134"/>
    </location>
</feature>
<feature type="compositionally biased region" description="Basic and acidic residues" evidence="1">
    <location>
        <begin position="113"/>
        <end position="123"/>
    </location>
</feature>
<proteinExistence type="predicted"/>
<gene>
    <name evidence="2" type="ORF">ED208_06605</name>
</gene>
<organism evidence="2 3">
    <name type="scientific">Stagnimonas aquatica</name>
    <dbReference type="NCBI Taxonomy" id="2689987"/>
    <lineage>
        <taxon>Bacteria</taxon>
        <taxon>Pseudomonadati</taxon>
        <taxon>Pseudomonadota</taxon>
        <taxon>Gammaproteobacteria</taxon>
        <taxon>Nevskiales</taxon>
        <taxon>Nevskiaceae</taxon>
        <taxon>Stagnimonas</taxon>
    </lineage>
</organism>